<evidence type="ECO:0000256" key="1">
    <source>
        <dbReference type="SAM" id="Phobius"/>
    </source>
</evidence>
<dbReference type="AlphaFoldDB" id="A0A6C0EZU7"/>
<protein>
    <submittedName>
        <fullName evidence="2">Uncharacterized protein</fullName>
    </submittedName>
</protein>
<reference evidence="2" key="1">
    <citation type="journal article" date="2020" name="Nature">
        <title>Giant virus diversity and host interactions through global metagenomics.</title>
        <authorList>
            <person name="Schulz F."/>
            <person name="Roux S."/>
            <person name="Paez-Espino D."/>
            <person name="Jungbluth S."/>
            <person name="Walsh D.A."/>
            <person name="Denef V.J."/>
            <person name="McMahon K.D."/>
            <person name="Konstantinidis K.T."/>
            <person name="Eloe-Fadrosh E.A."/>
            <person name="Kyrpides N.C."/>
            <person name="Woyke T."/>
        </authorList>
    </citation>
    <scope>NUCLEOTIDE SEQUENCE</scope>
    <source>
        <strain evidence="2">GVMAG-M-3300009163-63</strain>
    </source>
</reference>
<sequence length="235" mass="27942">MTDNAFILQSIQAINETITKANNSCDHDCMMAKEQSEIKNAYLNAERNLKTAPEKFAEAEHNYLLNRDGPNQYTKLLIERYGKNADNEIKKLNDEHDRIMEEVSLGNAKIEHQQVQIENSRNYNDMLVSTEARVQTETATAEQDSAISNRKVYYMEEEIQSLSWWYYLVRNLYWICVIVWVLVYVLYYRQFNTRSIIIFVIAFAYPFFMVWLFIQAHSLYKYILSFIPRDIYLNF</sequence>
<proteinExistence type="predicted"/>
<name>A0A6C0EZU7_9ZZZZ</name>
<accession>A0A6C0EZU7</accession>
<keyword evidence="1" id="KW-1133">Transmembrane helix</keyword>
<feature type="transmembrane region" description="Helical" evidence="1">
    <location>
        <begin position="164"/>
        <end position="188"/>
    </location>
</feature>
<organism evidence="2">
    <name type="scientific">viral metagenome</name>
    <dbReference type="NCBI Taxonomy" id="1070528"/>
    <lineage>
        <taxon>unclassified sequences</taxon>
        <taxon>metagenomes</taxon>
        <taxon>organismal metagenomes</taxon>
    </lineage>
</organism>
<keyword evidence="1" id="KW-0812">Transmembrane</keyword>
<feature type="transmembrane region" description="Helical" evidence="1">
    <location>
        <begin position="195"/>
        <end position="214"/>
    </location>
</feature>
<evidence type="ECO:0000313" key="2">
    <source>
        <dbReference type="EMBL" id="QHT34694.1"/>
    </source>
</evidence>
<keyword evidence="1" id="KW-0472">Membrane</keyword>
<dbReference type="EMBL" id="MN739005">
    <property type="protein sequence ID" value="QHT34694.1"/>
    <property type="molecule type" value="Genomic_DNA"/>
</dbReference>